<evidence type="ECO:0008006" key="4">
    <source>
        <dbReference type="Google" id="ProtNLM"/>
    </source>
</evidence>
<accession>A0ABV0PAR0</accession>
<protein>
    <recommendedName>
        <fullName evidence="4">Transgelin</fullName>
    </recommendedName>
</protein>
<comment type="caution">
    <text evidence="2">The sequence shown here is derived from an EMBL/GenBank/DDBJ whole genome shotgun (WGS) entry which is preliminary data.</text>
</comment>
<dbReference type="SUPFAM" id="SSF47576">
    <property type="entry name" value="Calponin-homology domain, CH-domain"/>
    <property type="match status" value="1"/>
</dbReference>
<dbReference type="InterPro" id="IPR036872">
    <property type="entry name" value="CH_dom_sf"/>
</dbReference>
<gene>
    <name evidence="2" type="ORF">GOODEAATRI_002265</name>
</gene>
<dbReference type="InterPro" id="IPR003096">
    <property type="entry name" value="SM22_calponin"/>
</dbReference>
<feature type="region of interest" description="Disordered" evidence="1">
    <location>
        <begin position="1"/>
        <end position="22"/>
    </location>
</feature>
<dbReference type="PANTHER" id="PTHR47385">
    <property type="entry name" value="CALPONIN"/>
    <property type="match status" value="1"/>
</dbReference>
<organism evidence="2 3">
    <name type="scientific">Goodea atripinnis</name>
    <dbReference type="NCBI Taxonomy" id="208336"/>
    <lineage>
        <taxon>Eukaryota</taxon>
        <taxon>Metazoa</taxon>
        <taxon>Chordata</taxon>
        <taxon>Craniata</taxon>
        <taxon>Vertebrata</taxon>
        <taxon>Euteleostomi</taxon>
        <taxon>Actinopterygii</taxon>
        <taxon>Neopterygii</taxon>
        <taxon>Teleostei</taxon>
        <taxon>Neoteleostei</taxon>
        <taxon>Acanthomorphata</taxon>
        <taxon>Ovalentaria</taxon>
        <taxon>Atherinomorphae</taxon>
        <taxon>Cyprinodontiformes</taxon>
        <taxon>Goodeidae</taxon>
        <taxon>Goodea</taxon>
    </lineage>
</organism>
<reference evidence="2 3" key="1">
    <citation type="submission" date="2021-06" db="EMBL/GenBank/DDBJ databases">
        <authorList>
            <person name="Palmer J.M."/>
        </authorList>
    </citation>
    <scope>NUCLEOTIDE SEQUENCE [LARGE SCALE GENOMIC DNA]</scope>
    <source>
        <strain evidence="2 3">GA_2019</strain>
        <tissue evidence="2">Muscle</tissue>
    </source>
</reference>
<evidence type="ECO:0000313" key="3">
    <source>
        <dbReference type="Proteomes" id="UP001476798"/>
    </source>
</evidence>
<dbReference type="InterPro" id="IPR050606">
    <property type="entry name" value="Calponin-like"/>
</dbReference>
<dbReference type="PRINTS" id="PR00888">
    <property type="entry name" value="SM22CALPONIN"/>
</dbReference>
<sequence>MCDVTKGAGMANKGPSYGMSRQVQDKIDSKYDPELEQILVEWISRQCGSGVGRPEAGKMGFQGWLKDGCVSALTLSDKSLLAEHSSI</sequence>
<evidence type="ECO:0000256" key="1">
    <source>
        <dbReference type="SAM" id="MobiDB-lite"/>
    </source>
</evidence>
<name>A0ABV0PAR0_9TELE</name>
<dbReference type="Proteomes" id="UP001476798">
    <property type="component" value="Unassembled WGS sequence"/>
</dbReference>
<dbReference type="EMBL" id="JAHRIO010070045">
    <property type="protein sequence ID" value="MEQ2180545.1"/>
    <property type="molecule type" value="Genomic_DNA"/>
</dbReference>
<proteinExistence type="predicted"/>
<evidence type="ECO:0000313" key="2">
    <source>
        <dbReference type="EMBL" id="MEQ2180545.1"/>
    </source>
</evidence>
<keyword evidence="3" id="KW-1185">Reference proteome</keyword>
<dbReference type="PANTHER" id="PTHR47385:SF20">
    <property type="entry name" value="TRANSGELIN-2"/>
    <property type="match status" value="1"/>
</dbReference>